<proteinExistence type="predicted"/>
<accession>A0AB39UZF9</accession>
<evidence type="ECO:0000313" key="1">
    <source>
        <dbReference type="EMBL" id="XDT73661.1"/>
    </source>
</evidence>
<reference evidence="1" key="1">
    <citation type="submission" date="2024-05" db="EMBL/GenBank/DDBJ databases">
        <title>Genome sequencing of novel strain.</title>
        <authorList>
            <person name="Ganbat D."/>
            <person name="Ganbat S."/>
            <person name="Lee S.-J."/>
        </authorList>
    </citation>
    <scope>NUCLEOTIDE SEQUENCE</scope>
    <source>
        <strain evidence="1">SMD15-11</strain>
    </source>
</reference>
<dbReference type="KEGG" id="tcd:AAIA72_06755"/>
<gene>
    <name evidence="1" type="ORF">AAIA72_06755</name>
</gene>
<dbReference type="EMBL" id="CP154858">
    <property type="protein sequence ID" value="XDT73661.1"/>
    <property type="molecule type" value="Genomic_DNA"/>
</dbReference>
<protein>
    <submittedName>
        <fullName evidence="1">Uncharacterized protein</fullName>
    </submittedName>
</protein>
<name>A0AB39UZF9_9GAMM</name>
<organism evidence="1">
    <name type="scientific">Thermohahella caldifontis</name>
    <dbReference type="NCBI Taxonomy" id="3142973"/>
    <lineage>
        <taxon>Bacteria</taxon>
        <taxon>Pseudomonadati</taxon>
        <taxon>Pseudomonadota</taxon>
        <taxon>Gammaproteobacteria</taxon>
        <taxon>Oceanospirillales</taxon>
        <taxon>Hahellaceae</taxon>
        <taxon>Thermohahella</taxon>
    </lineage>
</organism>
<dbReference type="AlphaFoldDB" id="A0AB39UZF9"/>
<dbReference type="RefSeq" id="WP_369602646.1">
    <property type="nucleotide sequence ID" value="NZ_CP154858.1"/>
</dbReference>
<sequence length="112" mass="12514">MSLTPFIRQARFTRAEKSSWQTACQLPTGCQLESRRINGLRQLAVGKGQLADHACQLEKLIDKSANYDDESSWRELSLYLQYRNPLASLTFASGFFRAGLAGPAGVRFGRTD</sequence>